<comment type="similarity">
    <text evidence="5">Belongs to the ligand-gated ion channel (TC 1.A.9) family.</text>
</comment>
<feature type="region of interest" description="Disordered" evidence="6">
    <location>
        <begin position="405"/>
        <end position="438"/>
    </location>
</feature>
<feature type="transmembrane region" description="Helical" evidence="5">
    <location>
        <begin position="252"/>
        <end position="275"/>
    </location>
</feature>
<keyword evidence="2 5" id="KW-0812">Transmembrane</keyword>
<dbReference type="InterPro" id="IPR006202">
    <property type="entry name" value="Neur_chan_lig-bd"/>
</dbReference>
<dbReference type="CDD" id="cd18997">
    <property type="entry name" value="LGIC_ECD_nAChR"/>
    <property type="match status" value="2"/>
</dbReference>
<comment type="subcellular location">
    <subcellularLocation>
        <location evidence="1">Membrane</location>
        <topology evidence="1">Multi-pass membrane protein</topology>
    </subcellularLocation>
</comment>
<dbReference type="PANTHER" id="PTHR18945">
    <property type="entry name" value="NEUROTRANSMITTER GATED ION CHANNEL"/>
    <property type="match status" value="1"/>
</dbReference>
<dbReference type="InterPro" id="IPR036719">
    <property type="entry name" value="Neuro-gated_channel_TM_sf"/>
</dbReference>
<dbReference type="HOGENOM" id="CLU_317422_0_0_1"/>
<protein>
    <submittedName>
        <fullName evidence="9">Acetylcholine receptor subunit alpha-like 1</fullName>
    </submittedName>
</protein>
<dbReference type="SUPFAM" id="SSF90112">
    <property type="entry name" value="Neurotransmitter-gated ion-channel transmembrane pore"/>
    <property type="match status" value="2"/>
</dbReference>
<dbReference type="GO" id="GO:0005230">
    <property type="term" value="F:extracellular ligand-gated monoatomic ion channel activity"/>
    <property type="evidence" value="ECO:0007669"/>
    <property type="project" value="InterPro"/>
</dbReference>
<reference evidence="9" key="1">
    <citation type="journal article" date="2012" name="Nature">
        <title>The oyster genome reveals stress adaptation and complexity of shell formation.</title>
        <authorList>
            <person name="Zhang G."/>
            <person name="Fang X."/>
            <person name="Guo X."/>
            <person name="Li L."/>
            <person name="Luo R."/>
            <person name="Xu F."/>
            <person name="Yang P."/>
            <person name="Zhang L."/>
            <person name="Wang X."/>
            <person name="Qi H."/>
            <person name="Xiong Z."/>
            <person name="Que H."/>
            <person name="Xie Y."/>
            <person name="Holland P.W."/>
            <person name="Paps J."/>
            <person name="Zhu Y."/>
            <person name="Wu F."/>
            <person name="Chen Y."/>
            <person name="Wang J."/>
            <person name="Peng C."/>
            <person name="Meng J."/>
            <person name="Yang L."/>
            <person name="Liu J."/>
            <person name="Wen B."/>
            <person name="Zhang N."/>
            <person name="Huang Z."/>
            <person name="Zhu Q."/>
            <person name="Feng Y."/>
            <person name="Mount A."/>
            <person name="Hedgecock D."/>
            <person name="Xu Z."/>
            <person name="Liu Y."/>
            <person name="Domazet-Loso T."/>
            <person name="Du Y."/>
            <person name="Sun X."/>
            <person name="Zhang S."/>
            <person name="Liu B."/>
            <person name="Cheng P."/>
            <person name="Jiang X."/>
            <person name="Li J."/>
            <person name="Fan D."/>
            <person name="Wang W."/>
            <person name="Fu W."/>
            <person name="Wang T."/>
            <person name="Wang B."/>
            <person name="Zhang J."/>
            <person name="Peng Z."/>
            <person name="Li Y."/>
            <person name="Li N."/>
            <person name="Wang J."/>
            <person name="Chen M."/>
            <person name="He Y."/>
            <person name="Tan F."/>
            <person name="Song X."/>
            <person name="Zheng Q."/>
            <person name="Huang R."/>
            <person name="Yang H."/>
            <person name="Du X."/>
            <person name="Chen L."/>
            <person name="Yang M."/>
            <person name="Gaffney P.M."/>
            <person name="Wang S."/>
            <person name="Luo L."/>
            <person name="She Z."/>
            <person name="Ming Y."/>
            <person name="Huang W."/>
            <person name="Zhang S."/>
            <person name="Huang B."/>
            <person name="Zhang Y."/>
            <person name="Qu T."/>
            <person name="Ni P."/>
            <person name="Miao G."/>
            <person name="Wang J."/>
            <person name="Wang Q."/>
            <person name="Steinberg C.E."/>
            <person name="Wang H."/>
            <person name="Li N."/>
            <person name="Qian L."/>
            <person name="Zhang G."/>
            <person name="Li Y."/>
            <person name="Yang H."/>
            <person name="Liu X."/>
            <person name="Wang J."/>
            <person name="Yin Y."/>
            <person name="Wang J."/>
        </authorList>
    </citation>
    <scope>NUCLEOTIDE SEQUENCE [LARGE SCALE GENOMIC DNA]</scope>
    <source>
        <strain evidence="9">05x7-T-G4-1.051#20</strain>
    </source>
</reference>
<proteinExistence type="inferred from homology"/>
<feature type="transmembrane region" description="Helical" evidence="5">
    <location>
        <begin position="282"/>
        <end position="300"/>
    </location>
</feature>
<comment type="caution">
    <text evidence="5">Lacks conserved residue(s) required for the propagation of feature annotation.</text>
</comment>
<dbReference type="AlphaFoldDB" id="K1QMP2"/>
<feature type="domain" description="Neurotransmitter-gated ion-channel ligand-binding" evidence="7">
    <location>
        <begin position="524"/>
        <end position="731"/>
    </location>
</feature>
<keyword evidence="3 5" id="KW-1133">Transmembrane helix</keyword>
<dbReference type="PRINTS" id="PR00252">
    <property type="entry name" value="NRIONCHANNEL"/>
</dbReference>
<evidence type="ECO:0000259" key="8">
    <source>
        <dbReference type="Pfam" id="PF02932"/>
    </source>
</evidence>
<name>K1QMP2_MAGGI</name>
<evidence type="ECO:0000256" key="1">
    <source>
        <dbReference type="ARBA" id="ARBA00004141"/>
    </source>
</evidence>
<feature type="domain" description="Neurotransmitter-gated ion-channel transmembrane" evidence="8">
    <location>
        <begin position="257"/>
        <end position="475"/>
    </location>
</feature>
<feature type="transmembrane region" description="Helical" evidence="5">
    <location>
        <begin position="796"/>
        <end position="820"/>
    </location>
</feature>
<dbReference type="Gene3D" id="1.20.58.390">
    <property type="entry name" value="Neurotransmitter-gated ion-channel transmembrane domain"/>
    <property type="match status" value="2"/>
</dbReference>
<dbReference type="InterPro" id="IPR038050">
    <property type="entry name" value="Neuro_actylchol_rec"/>
</dbReference>
<accession>K1QMP2</accession>
<dbReference type="SUPFAM" id="SSF63712">
    <property type="entry name" value="Nicotinic receptor ligand binding domain-like"/>
    <property type="match status" value="2"/>
</dbReference>
<dbReference type="PROSITE" id="PS00236">
    <property type="entry name" value="NEUROTR_ION_CHANNEL"/>
    <property type="match status" value="2"/>
</dbReference>
<feature type="domain" description="Neurotransmitter-gated ion-channel transmembrane" evidence="8">
    <location>
        <begin position="738"/>
        <end position="825"/>
    </location>
</feature>
<organism evidence="9">
    <name type="scientific">Magallana gigas</name>
    <name type="common">Pacific oyster</name>
    <name type="synonym">Crassostrea gigas</name>
    <dbReference type="NCBI Taxonomy" id="29159"/>
    <lineage>
        <taxon>Eukaryota</taxon>
        <taxon>Metazoa</taxon>
        <taxon>Spiralia</taxon>
        <taxon>Lophotrochozoa</taxon>
        <taxon>Mollusca</taxon>
        <taxon>Bivalvia</taxon>
        <taxon>Autobranchia</taxon>
        <taxon>Pteriomorphia</taxon>
        <taxon>Ostreida</taxon>
        <taxon>Ostreoidea</taxon>
        <taxon>Ostreidae</taxon>
        <taxon>Magallana</taxon>
    </lineage>
</organism>
<keyword evidence="9" id="KW-0675">Receptor</keyword>
<evidence type="ECO:0000256" key="3">
    <source>
        <dbReference type="ARBA" id="ARBA00022989"/>
    </source>
</evidence>
<evidence type="ECO:0000256" key="5">
    <source>
        <dbReference type="RuleBase" id="RU000687"/>
    </source>
</evidence>
<keyword evidence="5" id="KW-0407">Ion channel</keyword>
<dbReference type="GO" id="GO:0004888">
    <property type="term" value="F:transmembrane signaling receptor activity"/>
    <property type="evidence" value="ECO:0007669"/>
    <property type="project" value="InterPro"/>
</dbReference>
<feature type="transmembrane region" description="Helical" evidence="5">
    <location>
        <begin position="885"/>
        <end position="905"/>
    </location>
</feature>
<evidence type="ECO:0000313" key="9">
    <source>
        <dbReference type="EMBL" id="EKC35133.1"/>
    </source>
</evidence>
<evidence type="ECO:0000256" key="4">
    <source>
        <dbReference type="ARBA" id="ARBA00023136"/>
    </source>
</evidence>
<dbReference type="EMBL" id="JH818057">
    <property type="protein sequence ID" value="EKC35133.1"/>
    <property type="molecule type" value="Genomic_DNA"/>
</dbReference>
<dbReference type="Gene3D" id="2.70.170.10">
    <property type="entry name" value="Neurotransmitter-gated ion-channel ligand-binding domain"/>
    <property type="match status" value="2"/>
</dbReference>
<keyword evidence="5" id="KW-0406">Ion transport</keyword>
<dbReference type="Pfam" id="PF02931">
    <property type="entry name" value="Neur_chan_LBD"/>
    <property type="match status" value="2"/>
</dbReference>
<dbReference type="InterPro" id="IPR006201">
    <property type="entry name" value="Neur_channel"/>
</dbReference>
<dbReference type="InterPro" id="IPR018000">
    <property type="entry name" value="Neurotransmitter_ion_chnl_CS"/>
</dbReference>
<dbReference type="GO" id="GO:0016020">
    <property type="term" value="C:membrane"/>
    <property type="evidence" value="ECO:0007669"/>
    <property type="project" value="UniProtKB-SubCell"/>
</dbReference>
<feature type="transmembrane region" description="Helical" evidence="5">
    <location>
        <begin position="732"/>
        <end position="755"/>
    </location>
</feature>
<dbReference type="CDD" id="cd19051">
    <property type="entry name" value="LGIC_TM_cation"/>
    <property type="match status" value="2"/>
</dbReference>
<evidence type="ECO:0000256" key="2">
    <source>
        <dbReference type="ARBA" id="ARBA00022692"/>
    </source>
</evidence>
<evidence type="ECO:0000259" key="7">
    <source>
        <dbReference type="Pfam" id="PF02931"/>
    </source>
</evidence>
<keyword evidence="5" id="KW-0813">Transport</keyword>
<dbReference type="InterPro" id="IPR036734">
    <property type="entry name" value="Neur_chan_lig-bd_sf"/>
</dbReference>
<feature type="transmembrane region" description="Helical" evidence="5">
    <location>
        <begin position="498"/>
        <end position="515"/>
    </location>
</feature>
<gene>
    <name evidence="9" type="ORF">CGI_10018759</name>
</gene>
<feature type="domain" description="Neurotransmitter-gated ion-channel ligand-binding" evidence="7">
    <location>
        <begin position="42"/>
        <end position="250"/>
    </location>
</feature>
<keyword evidence="4 5" id="KW-0472">Membrane</keyword>
<dbReference type="FunFam" id="2.70.170.10:FF:000030">
    <property type="entry name" value="AcetylCholine Receptor"/>
    <property type="match status" value="2"/>
</dbReference>
<dbReference type="Pfam" id="PF02932">
    <property type="entry name" value="Neur_chan_memb"/>
    <property type="match status" value="2"/>
</dbReference>
<evidence type="ECO:0000256" key="6">
    <source>
        <dbReference type="SAM" id="MobiDB-lite"/>
    </source>
</evidence>
<feature type="compositionally biased region" description="Basic and acidic residues" evidence="6">
    <location>
        <begin position="415"/>
        <end position="438"/>
    </location>
</feature>
<feature type="transmembrane region" description="Helical" evidence="5">
    <location>
        <begin position="312"/>
        <end position="337"/>
    </location>
</feature>
<dbReference type="FunFam" id="1.20.58.390:FF:000043">
    <property type="entry name" value="AcetylCholine Receptor"/>
    <property type="match status" value="1"/>
</dbReference>
<sequence>MECKEIERTHADKIIARYTTVFTIITLFNACFSQVVKPQSAELFEHLLNSSKYSPDVIPLCGNQSHVTVRLGTAVRDIVELMETRQVIRLNIWVRLTWTDCMLTWDPFFFRNQTEIVFPYDKIWTPDIFVFEGISDEGNMPGLEDYRAFVSYKGEVGYSFPTVITSVCRVTVTYFPFDHQLCNLTFSSWAYSGTLLQWEPDGDSSDISTFTLHNEWGLVRTKAIKRVFYYPCCTDPFPDIRLHIHLRRKPTFYMVTIIFPCFVITSLTVVGFFLPPTSGEKIALQMTVLLSLSVFLVLLQDKLPSDSDHIPILASYFSISMLLVCLACLMSGIVTHVHYRSPAEHPMSDRIRRLFLIKLRRFLKIEIGGDFVETEIIVKKISHPYVYSLSANELHEIRIKQSTQSNVDVQENVSETDKPEIDPEPHGERRLPDQFGDKWKSEKDDREIEDIVSSTLANDWEILAIVLDRVFMYIYVEGKREGEGIVLKWMAMKRNRPAIWIPLVLMLIIVMKVRFCESREDTTSLYNYIHSTSYLSSVMPSCKNGKRLVVNIEIALRDIVELVEKQQLIRLKIWVRLNWNDRRLQWNPADFNGLNEIVLPFDEIWTPDITLFEGVNDEENLPGMENYRALVNYRGEVIYNFPSIVTAVCKMDVSYFPLDHQVCSLKFGSWIYSGKYIDMRSKKRTVDISSFLAHSEWDVVDTMAKRHELFYGCCNESYVDTTFYLHLKRKPIFYIITIIFPSFIVTALTILGFILPVESGEKISLQITVLLSLTVFLLLVQDMLPSSAETAPYLAVYFSVSMLLVCVSCIFSTVVLCAYFKLPARPNHHGNFQNQEFDVSPDVPRFVGRSAHALGKLRHRLSEFLIPSTMQWNLMAEKLDRGFMWIYLFMTGLTNFVFVVLMLNYDGPSQHLELVARQ</sequence>
<dbReference type="InParanoid" id="K1QMP2"/>
<dbReference type="InterPro" id="IPR006029">
    <property type="entry name" value="Neurotrans-gated_channel_TM"/>
</dbReference>
<feature type="transmembrane region" description="Helical" evidence="5">
    <location>
        <begin position="767"/>
        <end position="784"/>
    </location>
</feature>